<dbReference type="OrthoDB" id="2374506at2"/>
<dbReference type="Proteomes" id="UP000077412">
    <property type="component" value="Chromosome"/>
</dbReference>
<dbReference type="GO" id="GO:0042956">
    <property type="term" value="P:maltodextrin transmembrane transport"/>
    <property type="evidence" value="ECO:0007669"/>
    <property type="project" value="TreeGrafter"/>
</dbReference>
<keyword evidence="5" id="KW-0238">DNA-binding</keyword>
<dbReference type="GO" id="GO:1901982">
    <property type="term" value="F:maltose binding"/>
    <property type="evidence" value="ECO:0007669"/>
    <property type="project" value="TreeGrafter"/>
</dbReference>
<keyword evidence="3" id="KW-0732">Signal</keyword>
<reference evidence="8 9" key="1">
    <citation type="submission" date="2016-08" db="EMBL/GenBank/DDBJ databases">
        <title>Complete genome sequence of Fictibacillus arsenicus G25-54, a strain with toxicity to nematodes and a potential arsenic-resistance activity.</title>
        <authorList>
            <person name="Zheng Z."/>
        </authorList>
    </citation>
    <scope>NUCLEOTIDE SEQUENCE [LARGE SCALE GENOMIC DNA]</scope>
    <source>
        <strain evidence="8 9">G25-54</strain>
    </source>
</reference>
<dbReference type="Pfam" id="PF01547">
    <property type="entry name" value="SBP_bac_1"/>
    <property type="match status" value="1"/>
</dbReference>
<dbReference type="PANTHER" id="PTHR30061:SF50">
    <property type="entry name" value="MALTOSE_MALTODEXTRIN-BINDING PERIPLASMIC PROTEIN"/>
    <property type="match status" value="1"/>
</dbReference>
<dbReference type="InterPro" id="IPR036388">
    <property type="entry name" value="WH-like_DNA-bd_sf"/>
</dbReference>
<dbReference type="Gene3D" id="3.40.190.10">
    <property type="entry name" value="Periplasmic binding protein-like II"/>
    <property type="match status" value="1"/>
</dbReference>
<dbReference type="GO" id="GO:0003677">
    <property type="term" value="F:DNA binding"/>
    <property type="evidence" value="ECO:0007669"/>
    <property type="project" value="UniProtKB-KW"/>
</dbReference>
<dbReference type="EMBL" id="CP016761">
    <property type="protein sequence ID" value="ANX13983.1"/>
    <property type="molecule type" value="Genomic_DNA"/>
</dbReference>
<sequence>MLRKRDDFQEKYQYYTKKLRNEILSGNIKPGEFILPENTLSQEFELSRVSIRKGLAELVEEGLIEKIPGKGNRVVLKENQNKQSIKLAWFSTSYEIEVVKKMIALFEERNPFVKVDLEIYPNDSYAKTILSRIENGYGPDVFILSDYHFRDVAELKGTDLLEEYKPSKFETYDAVTSMFTHQNKQKAVPFVFSPVVICYNKDLIQPKKPVIQTWQDLLHVSKESTVVKNDDIVEAFGFCFSSAPNRWPVFLLQNSGGFRKSGKSVIQQKENIEALQYCVDLMYKHKVSPVFTHGSNQLAENLFMKKRAAMILTTYYFMNEFKDCGFDWDVMELPKQKDAATLLLGGGLGINAESSYKEVAKSLVDFMVSDEAQTMMKKNMCTIPASRKVAENKELINKKIHPDHYHAFIESMNSAIPVKDLELSQAEIINIQYELHLLWANMERPDEVCSRLQHLLDSKTLTSVK</sequence>
<keyword evidence="6" id="KW-0804">Transcription</keyword>
<dbReference type="PROSITE" id="PS50949">
    <property type="entry name" value="HTH_GNTR"/>
    <property type="match status" value="1"/>
</dbReference>
<dbReference type="GO" id="GO:0015768">
    <property type="term" value="P:maltose transport"/>
    <property type="evidence" value="ECO:0007669"/>
    <property type="project" value="TreeGrafter"/>
</dbReference>
<dbReference type="AlphaFoldDB" id="A0A1B1Z967"/>
<evidence type="ECO:0000259" key="7">
    <source>
        <dbReference type="PROSITE" id="PS50949"/>
    </source>
</evidence>
<dbReference type="GO" id="GO:0003700">
    <property type="term" value="F:DNA-binding transcription factor activity"/>
    <property type="evidence" value="ECO:0007669"/>
    <property type="project" value="InterPro"/>
</dbReference>
<feature type="domain" description="HTH gntR-type" evidence="7">
    <location>
        <begin position="9"/>
        <end position="77"/>
    </location>
</feature>
<dbReference type="PRINTS" id="PR00035">
    <property type="entry name" value="HTHGNTR"/>
</dbReference>
<keyword evidence="9" id="KW-1185">Reference proteome</keyword>
<evidence type="ECO:0000256" key="3">
    <source>
        <dbReference type="ARBA" id="ARBA00022729"/>
    </source>
</evidence>
<evidence type="ECO:0000256" key="4">
    <source>
        <dbReference type="ARBA" id="ARBA00023015"/>
    </source>
</evidence>
<accession>A0A1B1Z967</accession>
<dbReference type="SUPFAM" id="SSF46785">
    <property type="entry name" value="Winged helix' DNA-binding domain"/>
    <property type="match status" value="1"/>
</dbReference>
<dbReference type="GO" id="GO:0055052">
    <property type="term" value="C:ATP-binding cassette (ABC) transporter complex, substrate-binding subunit-containing"/>
    <property type="evidence" value="ECO:0007669"/>
    <property type="project" value="TreeGrafter"/>
</dbReference>
<keyword evidence="4" id="KW-0805">Transcription regulation</keyword>
<proteinExistence type="inferred from homology"/>
<dbReference type="SMART" id="SM00345">
    <property type="entry name" value="HTH_GNTR"/>
    <property type="match status" value="1"/>
</dbReference>
<dbReference type="InterPro" id="IPR000524">
    <property type="entry name" value="Tscrpt_reg_HTH_GntR"/>
</dbReference>
<keyword evidence="2" id="KW-0813">Transport</keyword>
<dbReference type="STRING" id="255247.ABE41_018380"/>
<evidence type="ECO:0000313" key="9">
    <source>
        <dbReference type="Proteomes" id="UP000077412"/>
    </source>
</evidence>
<protein>
    <submittedName>
        <fullName evidence="8">ABC transporter substrate-binding protein</fullName>
    </submittedName>
</protein>
<comment type="similarity">
    <text evidence="1">Belongs to the bacterial solute-binding protein 1 family.</text>
</comment>
<name>A0A1B1Z967_9BACL</name>
<dbReference type="InterPro" id="IPR006059">
    <property type="entry name" value="SBP"/>
</dbReference>
<dbReference type="RefSeq" id="WP_066293538.1">
    <property type="nucleotide sequence ID" value="NZ_CP016761.1"/>
</dbReference>
<evidence type="ECO:0000256" key="1">
    <source>
        <dbReference type="ARBA" id="ARBA00008520"/>
    </source>
</evidence>
<evidence type="ECO:0000256" key="5">
    <source>
        <dbReference type="ARBA" id="ARBA00023125"/>
    </source>
</evidence>
<dbReference type="PANTHER" id="PTHR30061">
    <property type="entry name" value="MALTOSE-BINDING PERIPLASMIC PROTEIN"/>
    <property type="match status" value="1"/>
</dbReference>
<dbReference type="CDD" id="cd07377">
    <property type="entry name" value="WHTH_GntR"/>
    <property type="match status" value="1"/>
</dbReference>
<evidence type="ECO:0000313" key="8">
    <source>
        <dbReference type="EMBL" id="ANX13983.1"/>
    </source>
</evidence>
<dbReference type="SUPFAM" id="SSF53850">
    <property type="entry name" value="Periplasmic binding protein-like II"/>
    <property type="match status" value="1"/>
</dbReference>
<dbReference type="Gene3D" id="1.10.10.10">
    <property type="entry name" value="Winged helix-like DNA-binding domain superfamily/Winged helix DNA-binding domain"/>
    <property type="match status" value="1"/>
</dbReference>
<evidence type="ECO:0000256" key="6">
    <source>
        <dbReference type="ARBA" id="ARBA00023163"/>
    </source>
</evidence>
<organism evidence="8 9">
    <name type="scientific">Fictibacillus arsenicus</name>
    <dbReference type="NCBI Taxonomy" id="255247"/>
    <lineage>
        <taxon>Bacteria</taxon>
        <taxon>Bacillati</taxon>
        <taxon>Bacillota</taxon>
        <taxon>Bacilli</taxon>
        <taxon>Bacillales</taxon>
        <taxon>Fictibacillaceae</taxon>
        <taxon>Fictibacillus</taxon>
    </lineage>
</organism>
<dbReference type="Pfam" id="PF00392">
    <property type="entry name" value="GntR"/>
    <property type="match status" value="1"/>
</dbReference>
<dbReference type="KEGG" id="far:ABE41_018380"/>
<evidence type="ECO:0000256" key="2">
    <source>
        <dbReference type="ARBA" id="ARBA00022448"/>
    </source>
</evidence>
<dbReference type="InterPro" id="IPR036390">
    <property type="entry name" value="WH_DNA-bd_sf"/>
</dbReference>
<gene>
    <name evidence="8" type="ORF">ABE41_018380</name>
</gene>